<dbReference type="EMBL" id="BARS01040801">
    <property type="protein sequence ID" value="GAG39622.1"/>
    <property type="molecule type" value="Genomic_DNA"/>
</dbReference>
<name>X0XWN0_9ZZZZ</name>
<reference evidence="1" key="1">
    <citation type="journal article" date="2014" name="Front. Microbiol.">
        <title>High frequency of phylogenetically diverse reductive dehalogenase-homologous genes in deep subseafloor sedimentary metagenomes.</title>
        <authorList>
            <person name="Kawai M."/>
            <person name="Futagami T."/>
            <person name="Toyoda A."/>
            <person name="Takaki Y."/>
            <person name="Nishi S."/>
            <person name="Hori S."/>
            <person name="Arai W."/>
            <person name="Tsubouchi T."/>
            <person name="Morono Y."/>
            <person name="Uchiyama I."/>
            <person name="Ito T."/>
            <person name="Fujiyama A."/>
            <person name="Inagaki F."/>
            <person name="Takami H."/>
        </authorList>
    </citation>
    <scope>NUCLEOTIDE SEQUENCE</scope>
    <source>
        <strain evidence="1">Expedition CK06-06</strain>
    </source>
</reference>
<dbReference type="AlphaFoldDB" id="X0XWN0"/>
<evidence type="ECO:0000313" key="1">
    <source>
        <dbReference type="EMBL" id="GAG39622.1"/>
    </source>
</evidence>
<organism evidence="1">
    <name type="scientific">marine sediment metagenome</name>
    <dbReference type="NCBI Taxonomy" id="412755"/>
    <lineage>
        <taxon>unclassified sequences</taxon>
        <taxon>metagenomes</taxon>
        <taxon>ecological metagenomes</taxon>
    </lineage>
</organism>
<gene>
    <name evidence="1" type="ORF">S01H1_62146</name>
</gene>
<feature type="non-terminal residue" evidence="1">
    <location>
        <position position="1"/>
    </location>
</feature>
<dbReference type="Gene3D" id="3.90.25.10">
    <property type="entry name" value="UDP-galactose 4-epimerase, domain 1"/>
    <property type="match status" value="1"/>
</dbReference>
<accession>X0XWN0</accession>
<sequence>AWNFGPNNEETITVKEVVKNIKNIWGRIYYEISQSEQDLHEANLLKLDCSKAFSKLKWEPIWSKDKSIESTIKWYRNFYENNNILSLEDIANYVHAANNKNMEWAK</sequence>
<evidence type="ECO:0008006" key="2">
    <source>
        <dbReference type="Google" id="ProtNLM"/>
    </source>
</evidence>
<protein>
    <recommendedName>
        <fullName evidence="2">NAD(P)-binding domain-containing protein</fullName>
    </recommendedName>
</protein>
<comment type="caution">
    <text evidence="1">The sequence shown here is derived from an EMBL/GenBank/DDBJ whole genome shotgun (WGS) entry which is preliminary data.</text>
</comment>
<dbReference type="SUPFAM" id="SSF51735">
    <property type="entry name" value="NAD(P)-binding Rossmann-fold domains"/>
    <property type="match status" value="1"/>
</dbReference>
<proteinExistence type="predicted"/>
<dbReference type="InterPro" id="IPR036291">
    <property type="entry name" value="NAD(P)-bd_dom_sf"/>
</dbReference>